<evidence type="ECO:0000256" key="2">
    <source>
        <dbReference type="ARBA" id="ARBA00004413"/>
    </source>
</evidence>
<dbReference type="InterPro" id="IPR001394">
    <property type="entry name" value="Peptidase_C19_UCH"/>
</dbReference>
<keyword evidence="7" id="KW-0879">Wnt signaling pathway</keyword>
<protein>
    <recommendedName>
        <fullName evidence="3">Ubiquitin carboxyl-terminal hydrolase CYLD</fullName>
    </recommendedName>
    <alternativeName>
        <fullName evidence="14">Deubiquitinating enzyme CYLD</fullName>
    </alternativeName>
    <alternativeName>
        <fullName evidence="15">Ubiquitin thioesterase CYLD</fullName>
    </alternativeName>
    <alternativeName>
        <fullName evidence="16">Ubiquitin-specific-processing protease CYLD</fullName>
    </alternativeName>
</protein>
<keyword evidence="5" id="KW-0597">Phosphoprotein</keyword>
<dbReference type="InterPro" id="IPR051681">
    <property type="entry name" value="Ser/Thr_Kinases-Pseudokinases"/>
</dbReference>
<dbReference type="PANTHER" id="PTHR44329:SF298">
    <property type="entry name" value="MIXED LINEAGE KINASE DOMAIN-LIKE PROTEIN"/>
    <property type="match status" value="1"/>
</dbReference>
<proteinExistence type="predicted"/>
<evidence type="ECO:0000256" key="18">
    <source>
        <dbReference type="PROSITE-ProRule" id="PRU10141"/>
    </source>
</evidence>
<dbReference type="EnsemblMetazoa" id="XM_019995183.1">
    <property type="protein sequence ID" value="XP_019850742.1"/>
    <property type="gene ID" value="LOC109581237"/>
</dbReference>
<evidence type="ECO:0000256" key="1">
    <source>
        <dbReference type="ARBA" id="ARBA00004120"/>
    </source>
</evidence>
<evidence type="ECO:0000256" key="17">
    <source>
        <dbReference type="ARBA" id="ARBA00046580"/>
    </source>
</evidence>
<dbReference type="GO" id="GO:0045087">
    <property type="term" value="P:innate immune response"/>
    <property type="evidence" value="ECO:0007669"/>
    <property type="project" value="UniProtKB-KW"/>
</dbReference>
<dbReference type="InterPro" id="IPR011009">
    <property type="entry name" value="Kinase-like_dom_sf"/>
</dbReference>
<dbReference type="InterPro" id="IPR000938">
    <property type="entry name" value="CAP-Gly_domain"/>
</dbReference>
<evidence type="ECO:0000256" key="8">
    <source>
        <dbReference type="ARBA" id="ARBA00022741"/>
    </source>
</evidence>
<evidence type="ECO:0000256" key="19">
    <source>
        <dbReference type="SAM" id="Coils"/>
    </source>
</evidence>
<keyword evidence="4" id="KW-1003">Cell membrane</keyword>
<dbReference type="InterPro" id="IPR036859">
    <property type="entry name" value="CAP-Gly_dom_sf"/>
</dbReference>
<dbReference type="SMART" id="SM01052">
    <property type="entry name" value="CAP_GLY"/>
    <property type="match status" value="2"/>
</dbReference>
<dbReference type="AlphaFoldDB" id="A0A1X7V5H2"/>
<feature type="coiled-coil region" evidence="19">
    <location>
        <begin position="970"/>
        <end position="1011"/>
    </location>
</feature>
<reference evidence="24" key="2">
    <citation type="submission" date="2017-05" db="UniProtKB">
        <authorList>
            <consortium name="EnsemblMetazoa"/>
        </authorList>
    </citation>
    <scope>IDENTIFICATION</scope>
</reference>
<evidence type="ECO:0000259" key="21">
    <source>
        <dbReference type="PROSITE" id="PS50011"/>
    </source>
</evidence>
<evidence type="ECO:0000256" key="12">
    <source>
        <dbReference type="ARBA" id="ARBA00023136"/>
    </source>
</evidence>
<evidence type="ECO:0000256" key="6">
    <source>
        <dbReference type="ARBA" id="ARBA00022588"/>
    </source>
</evidence>
<keyword evidence="9 18" id="KW-0067">ATP-binding</keyword>
<reference evidence="25" key="1">
    <citation type="journal article" date="2010" name="Nature">
        <title>The Amphimedon queenslandica genome and the evolution of animal complexity.</title>
        <authorList>
            <person name="Srivastava M."/>
            <person name="Simakov O."/>
            <person name="Chapman J."/>
            <person name="Fahey B."/>
            <person name="Gauthier M.E."/>
            <person name="Mitros T."/>
            <person name="Richards G.S."/>
            <person name="Conaco C."/>
            <person name="Dacre M."/>
            <person name="Hellsten U."/>
            <person name="Larroux C."/>
            <person name="Putnam N.H."/>
            <person name="Stanke M."/>
            <person name="Adamska M."/>
            <person name="Darling A."/>
            <person name="Degnan S.M."/>
            <person name="Oakley T.H."/>
            <person name="Plachetzki D.C."/>
            <person name="Zhai Y."/>
            <person name="Adamski M."/>
            <person name="Calcino A."/>
            <person name="Cummins S.F."/>
            <person name="Goodstein D.M."/>
            <person name="Harris C."/>
            <person name="Jackson D.J."/>
            <person name="Leys S.P."/>
            <person name="Shu S."/>
            <person name="Woodcroft B.J."/>
            <person name="Vervoort M."/>
            <person name="Kosik K.S."/>
            <person name="Manning G."/>
            <person name="Degnan B.M."/>
            <person name="Rokhsar D.S."/>
        </authorList>
    </citation>
    <scope>NUCLEOTIDE SEQUENCE [LARGE SCALE GENOMIC DNA]</scope>
</reference>
<dbReference type="GO" id="GO:0016055">
    <property type="term" value="P:Wnt signaling pathway"/>
    <property type="evidence" value="ECO:0007669"/>
    <property type="project" value="UniProtKB-KW"/>
</dbReference>
<feature type="domain" description="Protein kinase" evidence="21">
    <location>
        <begin position="1024"/>
        <end position="1278"/>
    </location>
</feature>
<evidence type="ECO:0000259" key="22">
    <source>
        <dbReference type="PROSITE" id="PS50235"/>
    </source>
</evidence>
<evidence type="ECO:0000256" key="20">
    <source>
        <dbReference type="SAM" id="MobiDB-lite"/>
    </source>
</evidence>
<keyword evidence="12" id="KW-0472">Membrane</keyword>
<dbReference type="PROSITE" id="PS50011">
    <property type="entry name" value="PROTEIN_KINASE_DOM"/>
    <property type="match status" value="1"/>
</dbReference>
<dbReference type="Pfam" id="PF01302">
    <property type="entry name" value="CAP_GLY"/>
    <property type="match status" value="2"/>
</dbReference>
<dbReference type="GO" id="GO:0004672">
    <property type="term" value="F:protein kinase activity"/>
    <property type="evidence" value="ECO:0007669"/>
    <property type="project" value="InterPro"/>
</dbReference>
<dbReference type="InterPro" id="IPR038765">
    <property type="entry name" value="Papain-like_cys_pep_sf"/>
</dbReference>
<evidence type="ECO:0000313" key="25">
    <source>
        <dbReference type="Proteomes" id="UP000007879"/>
    </source>
</evidence>
<name>A0A1X7V5H2_AMPQE</name>
<dbReference type="SUPFAM" id="SSF74924">
    <property type="entry name" value="Cap-Gly domain"/>
    <property type="match status" value="2"/>
</dbReference>
<evidence type="ECO:0000256" key="15">
    <source>
        <dbReference type="ARBA" id="ARBA00031094"/>
    </source>
</evidence>
<dbReference type="Gene3D" id="3.90.70.10">
    <property type="entry name" value="Cysteine proteinases"/>
    <property type="match status" value="1"/>
</dbReference>
<keyword evidence="10" id="KW-0832">Ubl conjugation</keyword>
<dbReference type="Pfam" id="PF00069">
    <property type="entry name" value="Pkinase"/>
    <property type="match status" value="1"/>
</dbReference>
<feature type="binding site" evidence="18">
    <location>
        <position position="1051"/>
    </location>
    <ligand>
        <name>ATP</name>
        <dbReference type="ChEBI" id="CHEBI:30616"/>
    </ligand>
</feature>
<feature type="region of interest" description="Disordered" evidence="20">
    <location>
        <begin position="884"/>
        <end position="918"/>
    </location>
</feature>
<gene>
    <name evidence="24" type="primary">109581237</name>
</gene>
<dbReference type="InterPro" id="IPR000719">
    <property type="entry name" value="Prot_kinase_dom"/>
</dbReference>
<feature type="region of interest" description="Disordered" evidence="20">
    <location>
        <begin position="360"/>
        <end position="444"/>
    </location>
</feature>
<dbReference type="PANTHER" id="PTHR44329">
    <property type="entry name" value="SERINE/THREONINE-PROTEIN KINASE TNNI3K-RELATED"/>
    <property type="match status" value="1"/>
</dbReference>
<dbReference type="eggNOG" id="KOG0192">
    <property type="taxonomic scope" value="Eukaryota"/>
</dbReference>
<feature type="compositionally biased region" description="Basic and acidic residues" evidence="20">
    <location>
        <begin position="410"/>
        <end position="419"/>
    </location>
</feature>
<feature type="domain" description="CAP-Gly" evidence="23">
    <location>
        <begin position="503"/>
        <end position="546"/>
    </location>
</feature>
<dbReference type="InterPro" id="IPR018200">
    <property type="entry name" value="USP_CS"/>
</dbReference>
<keyword evidence="19" id="KW-0175">Coiled coil</keyword>
<dbReference type="eggNOG" id="KOG3556">
    <property type="taxonomic scope" value="Eukaryota"/>
</dbReference>
<evidence type="ECO:0000256" key="11">
    <source>
        <dbReference type="ARBA" id="ARBA00022859"/>
    </source>
</evidence>
<dbReference type="InParanoid" id="A0A1X7V5H2"/>
<feature type="compositionally biased region" description="Polar residues" evidence="20">
    <location>
        <begin position="896"/>
        <end position="918"/>
    </location>
</feature>
<dbReference type="STRING" id="400682.A0A1X7V5H2"/>
<evidence type="ECO:0000256" key="7">
    <source>
        <dbReference type="ARBA" id="ARBA00022687"/>
    </source>
</evidence>
<sequence>MMADKRADKEVPCILLKRKIAPRPQQEEGYASELTVFEGEIVIQFPDKESSQMDPDIPRNYCLYSDRRIIFHAPRSDVAELQSDELSYLLPVQPPSVRLTEYSKRNEEMKEKMNLVVTDVVMFTMKMEGETPEDSFVKGTIRYIGSLDENEWIFFGIEIKSEKYRGKGSCDGMPHFKCDHNNAVYVTIDKILKKSEYPNSHFEHSVSLESTGSDLGAEGAVSPDCSSHQSRFKVDDRVIVYTVKGDPVTGTVRWMGPIDKDGCTLSVIGIETDKWVIRRIDFSGLHIDVVAMKGSKLFKITLGHRRIFIPEQFVLHYDEYQEQQKKQVASQEVAKIANKFNISVEEYCSQRELLDEARKENIESNEQGTTDDKRCRDSSHSVSEGLHRAGGIRRNRGMSLDSKLSNSEPISEKQLEKAIQHLRSQSEANNNGKETGTCTEEEDDDDFVDVSGYDFSSFQAPSGSSSLESSLSSCREELMIGTLVTVPVERNGCSLHGVVQWIGALTDFPGLFAGVELEAAMAGCSDGTWKDVQYFSCQPGRAFFCPLHCLKPVKDVKNPLSTKAPTLEKVQTSVTPDLFSKYIGDEHGIQGHCNSCYIDSTVFALFALSNSFDMLFQDKPLDEVGEKVKHYLWRGIVNPLRKYGLARYESVESLQIILEESFQQKEETDPEEFLTVLFRMLHIDPFLSLKRPFGVEREFFIPLFFELKENEVSVSSTEELLVNMFLEQHISFTEVPSELIIQVPRFSKEVKIYNKVIPSLTLDLKPLLDQTDDLSLSPKLQLLSVICIETSHYVCYTRSGGKWLFHDSTANRLYDKYNIPEVVDVSQELQEWIYSSDGRDRLIDTPMKTTPGYVRRFIHDIYMCIYVATSDNAIDNVLSGSSSSESLVGDSKGGPVSSSIPDPAENNSSSAQQLPVTNTESHLENLLKEEEQIINEGNANSLVLDDVIGSQDVQHSESLALKYEEVVKLLKREMKTSRDLANQVDQLKLELKDSKKKMNSMEAEMKQLLEATESSWKISHTEITLSENELGRGGWGVVWIGEFRGQKVAVKQLHKEINRHYRKLLDREIQTMARLHHPNLLQFIGAVLDDPFGYLMIITEVMDTSLRKAYENKELTPDPSCRPVILSILHDVAVGLNYLHCLPDPIIHRDVSSANVLLESKGPGKWKTKISDFGSANAVQNAVTKAPGALVYSAPESYQSISTLKRNKRKQTIKMDSFSFGVLFCEVLTCSFPEDDDTFDSLLEEVKNSSSNHHSLIVRCIDDEPDVRPTMSQIIEEL</sequence>
<organism evidence="24">
    <name type="scientific">Amphimedon queenslandica</name>
    <name type="common">Sponge</name>
    <dbReference type="NCBI Taxonomy" id="400682"/>
    <lineage>
        <taxon>Eukaryota</taxon>
        <taxon>Metazoa</taxon>
        <taxon>Porifera</taxon>
        <taxon>Demospongiae</taxon>
        <taxon>Heteroscleromorpha</taxon>
        <taxon>Haplosclerida</taxon>
        <taxon>Niphatidae</taxon>
        <taxon>Amphimedon</taxon>
    </lineage>
</organism>
<dbReference type="GO" id="GO:0016579">
    <property type="term" value="P:protein deubiquitination"/>
    <property type="evidence" value="ECO:0007669"/>
    <property type="project" value="InterPro"/>
</dbReference>
<comment type="subunit">
    <text evidence="17">Interacts (via CAP-Gly domain) with IKBKG/NEMO (via proline-rich C-terminal region). Interacts with TRAF2 and TRIP. Interacts with PLK1, DVL1, DVL3, MAVS, TBK1, IKKE and RIGI. Interacts (via CAP-Gly domain) with microtubules. Interacts with HDAC6 and BCL3. Interacts with MAP3K7. Identified in a complex with TRAF6 and SQSTM1. Interacts with OPTN and SQSTM1. Interacts with CEP350. Interacts with RNF31; the interaction is indirect and is mediated via SPATA2. Interacts with SPATA2 (via the PUB domain); the interaction is direct and recruits CYLD to the LUBAC complex, thereby regulating TNF-alpha-induced necroptosis.</text>
</comment>
<dbReference type="EnsemblMetazoa" id="Aqu2.1.34772_001">
    <property type="protein sequence ID" value="Aqu2.1.34772_001"/>
    <property type="gene ID" value="Aqu2.1.34772"/>
</dbReference>
<dbReference type="KEGG" id="aqu:109581237"/>
<evidence type="ECO:0000256" key="9">
    <source>
        <dbReference type="ARBA" id="ARBA00022840"/>
    </source>
</evidence>
<dbReference type="Pfam" id="PF00443">
    <property type="entry name" value="UCH"/>
    <property type="match status" value="1"/>
</dbReference>
<keyword evidence="8 18" id="KW-0547">Nucleotide-binding</keyword>
<dbReference type="InterPro" id="IPR017441">
    <property type="entry name" value="Protein_kinase_ATP_BS"/>
</dbReference>
<keyword evidence="6" id="KW-0399">Innate immunity</keyword>
<dbReference type="InterPro" id="IPR028889">
    <property type="entry name" value="USP"/>
</dbReference>
<dbReference type="PROSITE" id="PS50245">
    <property type="entry name" value="CAP_GLY_2"/>
    <property type="match status" value="1"/>
</dbReference>
<evidence type="ECO:0000313" key="24">
    <source>
        <dbReference type="EnsemblMetazoa" id="Aqu2.1.34772_001"/>
    </source>
</evidence>
<dbReference type="GO" id="GO:0005886">
    <property type="term" value="C:plasma membrane"/>
    <property type="evidence" value="ECO:0007669"/>
    <property type="project" value="UniProtKB-SubCell"/>
</dbReference>
<evidence type="ECO:0000256" key="3">
    <source>
        <dbReference type="ARBA" id="ARBA00018699"/>
    </source>
</evidence>
<keyword evidence="11" id="KW-0391">Immunity</keyword>
<comment type="subcellular location">
    <subcellularLocation>
        <location evidence="2">Cell membrane</location>
        <topology evidence="2">Peripheral membrane protein</topology>
        <orientation evidence="2">Cytoplasmic side</orientation>
    </subcellularLocation>
    <subcellularLocation>
        <location evidence="1">Cytoplasm</location>
        <location evidence="1">Cytoskeleton</location>
        <location evidence="1">Cilium basal body</location>
    </subcellularLocation>
</comment>
<evidence type="ECO:0000256" key="10">
    <source>
        <dbReference type="ARBA" id="ARBA00022843"/>
    </source>
</evidence>
<dbReference type="Proteomes" id="UP000007879">
    <property type="component" value="Unassembled WGS sequence"/>
</dbReference>
<dbReference type="SUPFAM" id="SSF54001">
    <property type="entry name" value="Cysteine proteinases"/>
    <property type="match status" value="1"/>
</dbReference>
<dbReference type="PROSITE" id="PS00109">
    <property type="entry name" value="PROTEIN_KINASE_TYR"/>
    <property type="match status" value="1"/>
</dbReference>
<dbReference type="GO" id="GO:0097527">
    <property type="term" value="P:necroptotic signaling pathway"/>
    <property type="evidence" value="ECO:0007669"/>
    <property type="project" value="TreeGrafter"/>
</dbReference>
<dbReference type="GO" id="GO:0005524">
    <property type="term" value="F:ATP binding"/>
    <property type="evidence" value="ECO:0007669"/>
    <property type="project" value="UniProtKB-UniRule"/>
</dbReference>
<feature type="domain" description="USP" evidence="22">
    <location>
        <begin position="587"/>
        <end position="835"/>
    </location>
</feature>
<dbReference type="Gene3D" id="3.30.200.20">
    <property type="entry name" value="Phosphorylase Kinase, domain 1"/>
    <property type="match status" value="1"/>
</dbReference>
<evidence type="ECO:0000256" key="16">
    <source>
        <dbReference type="ARBA" id="ARBA00032487"/>
    </source>
</evidence>
<feature type="compositionally biased region" description="Polar residues" evidence="20">
    <location>
        <begin position="422"/>
        <end position="438"/>
    </location>
</feature>
<dbReference type="PROSITE" id="PS50235">
    <property type="entry name" value="USP_3"/>
    <property type="match status" value="1"/>
</dbReference>
<dbReference type="InterPro" id="IPR008266">
    <property type="entry name" value="Tyr_kinase_AS"/>
</dbReference>
<dbReference type="PROSITE" id="PS00107">
    <property type="entry name" value="PROTEIN_KINASE_ATP"/>
    <property type="match status" value="1"/>
</dbReference>
<evidence type="ECO:0000256" key="13">
    <source>
        <dbReference type="ARBA" id="ARBA00023273"/>
    </source>
</evidence>
<evidence type="ECO:0000259" key="23">
    <source>
        <dbReference type="PROSITE" id="PS50245"/>
    </source>
</evidence>
<dbReference type="Gene3D" id="1.10.510.10">
    <property type="entry name" value="Transferase(Phosphotransferase) domain 1"/>
    <property type="match status" value="1"/>
</dbReference>
<accession>A0A1X7V5H2</accession>
<dbReference type="SUPFAM" id="SSF56112">
    <property type="entry name" value="Protein kinase-like (PK-like)"/>
    <property type="match status" value="1"/>
</dbReference>
<keyword evidence="25" id="KW-1185">Reference proteome</keyword>
<feature type="compositionally biased region" description="Basic and acidic residues" evidence="20">
    <location>
        <begin position="370"/>
        <end position="379"/>
    </location>
</feature>
<dbReference type="GO" id="GO:0004843">
    <property type="term" value="F:cysteine-type deubiquitinase activity"/>
    <property type="evidence" value="ECO:0007669"/>
    <property type="project" value="InterPro"/>
</dbReference>
<dbReference type="PROSITE" id="PS00972">
    <property type="entry name" value="USP_1"/>
    <property type="match status" value="1"/>
</dbReference>
<evidence type="ECO:0000256" key="4">
    <source>
        <dbReference type="ARBA" id="ARBA00022475"/>
    </source>
</evidence>
<evidence type="ECO:0000256" key="14">
    <source>
        <dbReference type="ARBA" id="ARBA00030882"/>
    </source>
</evidence>
<keyword evidence="13" id="KW-0966">Cell projection</keyword>
<dbReference type="Gene3D" id="2.30.30.190">
    <property type="entry name" value="CAP Gly-rich-like domain"/>
    <property type="match status" value="3"/>
</dbReference>
<dbReference type="OrthoDB" id="6287070at2759"/>
<evidence type="ECO:0000256" key="5">
    <source>
        <dbReference type="ARBA" id="ARBA00022553"/>
    </source>
</evidence>